<accession>A0ABV9PBI5</accession>
<comment type="caution">
    <text evidence="1">The sequence shown here is derived from an EMBL/GenBank/DDBJ whole genome shotgun (WGS) entry which is preliminary data.</text>
</comment>
<organism evidence="1 2">
    <name type="scientific">Flavobacterium branchiicola</name>
    <dbReference type="NCBI Taxonomy" id="1114875"/>
    <lineage>
        <taxon>Bacteria</taxon>
        <taxon>Pseudomonadati</taxon>
        <taxon>Bacteroidota</taxon>
        <taxon>Flavobacteriia</taxon>
        <taxon>Flavobacteriales</taxon>
        <taxon>Flavobacteriaceae</taxon>
        <taxon>Flavobacterium</taxon>
    </lineage>
</organism>
<evidence type="ECO:0008006" key="3">
    <source>
        <dbReference type="Google" id="ProtNLM"/>
    </source>
</evidence>
<proteinExistence type="predicted"/>
<evidence type="ECO:0000313" key="2">
    <source>
        <dbReference type="Proteomes" id="UP001595935"/>
    </source>
</evidence>
<dbReference type="EMBL" id="JBHSGV010000002">
    <property type="protein sequence ID" value="MFC4746696.1"/>
    <property type="molecule type" value="Genomic_DNA"/>
</dbReference>
<dbReference type="Proteomes" id="UP001595935">
    <property type="component" value="Unassembled WGS sequence"/>
</dbReference>
<gene>
    <name evidence="1" type="ORF">ACFO5S_04540</name>
</gene>
<keyword evidence="2" id="KW-1185">Reference proteome</keyword>
<name>A0ABV9PBI5_9FLAO</name>
<protein>
    <recommendedName>
        <fullName evidence="3">HTH araC/xylS-type domain-containing protein</fullName>
    </recommendedName>
</protein>
<reference evidence="2" key="1">
    <citation type="journal article" date="2019" name="Int. J. Syst. Evol. Microbiol.">
        <title>The Global Catalogue of Microorganisms (GCM) 10K type strain sequencing project: providing services to taxonomists for standard genome sequencing and annotation.</title>
        <authorList>
            <consortium name="The Broad Institute Genomics Platform"/>
            <consortium name="The Broad Institute Genome Sequencing Center for Infectious Disease"/>
            <person name="Wu L."/>
            <person name="Ma J."/>
        </authorList>
    </citation>
    <scope>NUCLEOTIDE SEQUENCE [LARGE SCALE GENOMIC DNA]</scope>
    <source>
        <strain evidence="2">WYCCWR 13023</strain>
    </source>
</reference>
<evidence type="ECO:0000313" key="1">
    <source>
        <dbReference type="EMBL" id="MFC4746696.1"/>
    </source>
</evidence>
<dbReference type="RefSeq" id="WP_213256321.1">
    <property type="nucleotide sequence ID" value="NZ_JAGYWA010000002.1"/>
</dbReference>
<sequence>MKKLYINTGGIDAVFNDLKDSFSGKLTAENNDYSLDIKSRWTKGSIKGTRFDDKIVFMHFDLVFHLDVSLSIESFHSAPVFFVYCESGNITHTFGVSGEKKSLKKSQTAILSNSSVVNSVLYFESHKRIQFTLLGMPTTQTAQNKNTELAAEVKKRFTNDSGNYIYVGKENSRISEKLQEYKTVAQKGITATLTKKTILKNIMEMELAQHSYNYLKTFDPVMVFTQKQINEIKKITQMSFSEFASAAGLATRNLPKLFKTKYHLPFKLYNQKLAS</sequence>